<name>W5T875_9NOCA</name>
<accession>W5T875</accession>
<dbReference type="HOGENOM" id="CLU_176239_0_0_11"/>
<evidence type="ECO:0000313" key="2">
    <source>
        <dbReference type="EMBL" id="AHH15530.1"/>
    </source>
</evidence>
<feature type="transmembrane region" description="Helical" evidence="1">
    <location>
        <begin position="74"/>
        <end position="98"/>
    </location>
</feature>
<dbReference type="KEGG" id="nno:NONO_c07220"/>
<dbReference type="PATRIC" id="fig|1415166.3.peg.731"/>
<dbReference type="AlphaFoldDB" id="W5T875"/>
<dbReference type="Proteomes" id="UP000019150">
    <property type="component" value="Chromosome"/>
</dbReference>
<gene>
    <name evidence="2" type="ORF">NONO_c07220</name>
</gene>
<dbReference type="Pfam" id="PF10801">
    <property type="entry name" value="DUF2537"/>
    <property type="match status" value="1"/>
</dbReference>
<proteinExistence type="predicted"/>
<keyword evidence="1" id="KW-0472">Membrane</keyword>
<sequence length="100" mass="10275">MNRPGSARDVPTGEPTPWATGIAVAVFIAALTAAGVYSFGAALAQVHWTLSVAVNVIAVAGTAPTVWRWRTTPVARWILAGIAAGVLVGWAILLIVAATQ</sequence>
<evidence type="ECO:0000256" key="1">
    <source>
        <dbReference type="SAM" id="Phobius"/>
    </source>
</evidence>
<feature type="transmembrane region" description="Helical" evidence="1">
    <location>
        <begin position="46"/>
        <end position="67"/>
    </location>
</feature>
<feature type="transmembrane region" description="Helical" evidence="1">
    <location>
        <begin position="21"/>
        <end position="40"/>
    </location>
</feature>
<reference evidence="2 3" key="1">
    <citation type="journal article" date="2014" name="Appl. Environ. Microbiol.">
        <title>Insights into the Microbial Degradation of Rubber and Gutta-Percha by Analysis of the Complete Genome of Nocardia nova SH22a.</title>
        <authorList>
            <person name="Luo Q."/>
            <person name="Hiessl S."/>
            <person name="Poehlein A."/>
            <person name="Daniel R."/>
            <person name="Steinbuchel A."/>
        </authorList>
    </citation>
    <scope>NUCLEOTIDE SEQUENCE [LARGE SCALE GENOMIC DNA]</scope>
    <source>
        <strain evidence="2">SH22a</strain>
    </source>
</reference>
<dbReference type="eggNOG" id="ENOG5033P34">
    <property type="taxonomic scope" value="Bacteria"/>
</dbReference>
<organism evidence="2 3">
    <name type="scientific">Nocardia nova SH22a</name>
    <dbReference type="NCBI Taxonomy" id="1415166"/>
    <lineage>
        <taxon>Bacteria</taxon>
        <taxon>Bacillati</taxon>
        <taxon>Actinomycetota</taxon>
        <taxon>Actinomycetes</taxon>
        <taxon>Mycobacteriales</taxon>
        <taxon>Nocardiaceae</taxon>
        <taxon>Nocardia</taxon>
    </lineage>
</organism>
<dbReference type="STRING" id="1415166.NONO_c07220"/>
<keyword evidence="3" id="KW-1185">Reference proteome</keyword>
<evidence type="ECO:0000313" key="3">
    <source>
        <dbReference type="Proteomes" id="UP000019150"/>
    </source>
</evidence>
<dbReference type="InterPro" id="IPR024244">
    <property type="entry name" value="DUF2537"/>
</dbReference>
<dbReference type="RefSeq" id="WP_025347055.1">
    <property type="nucleotide sequence ID" value="NZ_CP006850.1"/>
</dbReference>
<protein>
    <submittedName>
        <fullName evidence="2">Putative membrane protein</fullName>
    </submittedName>
</protein>
<dbReference type="EMBL" id="CP006850">
    <property type="protein sequence ID" value="AHH15530.1"/>
    <property type="molecule type" value="Genomic_DNA"/>
</dbReference>
<keyword evidence="1" id="KW-1133">Transmembrane helix</keyword>
<keyword evidence="1" id="KW-0812">Transmembrane</keyword>